<comment type="caution">
    <text evidence="7">The sequence shown here is derived from an EMBL/GenBank/DDBJ whole genome shotgun (WGS) entry which is preliminary data.</text>
</comment>
<comment type="similarity">
    <text evidence="1">Belongs to the peptidase S33 family.</text>
</comment>
<dbReference type="InterPro" id="IPR029058">
    <property type="entry name" value="AB_hydrolase_fold"/>
</dbReference>
<dbReference type="SUPFAM" id="SSF53474">
    <property type="entry name" value="alpha/beta-Hydrolases"/>
    <property type="match status" value="2"/>
</dbReference>
<protein>
    <submittedName>
        <fullName evidence="7">Alpha/beta fold hydrolase</fullName>
    </submittedName>
</protein>
<evidence type="ECO:0000259" key="5">
    <source>
        <dbReference type="Pfam" id="PF00561"/>
    </source>
</evidence>
<feature type="domain" description="AB hydrolase-1" evidence="5">
    <location>
        <begin position="117"/>
        <end position="336"/>
    </location>
</feature>
<dbReference type="EMBL" id="JBHSHP010000013">
    <property type="protein sequence ID" value="MFC4754153.1"/>
    <property type="molecule type" value="Genomic_DNA"/>
</dbReference>
<evidence type="ECO:0000259" key="6">
    <source>
        <dbReference type="Pfam" id="PF08386"/>
    </source>
</evidence>
<dbReference type="RefSeq" id="WP_344987996.1">
    <property type="nucleotide sequence ID" value="NZ_BAABCD010000003.1"/>
</dbReference>
<keyword evidence="2" id="KW-0732">Signal</keyword>
<evidence type="ECO:0000313" key="8">
    <source>
        <dbReference type="Proteomes" id="UP001595836"/>
    </source>
</evidence>
<accession>A0ABV9PRQ3</accession>
<dbReference type="PANTHER" id="PTHR43248">
    <property type="entry name" value="2-SUCCINYL-6-HYDROXY-2,4-CYCLOHEXADIENE-1-CARBOXYLATE SYNTHASE"/>
    <property type="match status" value="1"/>
</dbReference>
<reference evidence="8" key="1">
    <citation type="journal article" date="2019" name="Int. J. Syst. Evol. Microbiol.">
        <title>The Global Catalogue of Microorganisms (GCM) 10K type strain sequencing project: providing services to taxonomists for standard genome sequencing and annotation.</title>
        <authorList>
            <consortium name="The Broad Institute Genomics Platform"/>
            <consortium name="The Broad Institute Genome Sequencing Center for Infectious Disease"/>
            <person name="Wu L."/>
            <person name="Ma J."/>
        </authorList>
    </citation>
    <scope>NUCLEOTIDE SEQUENCE [LARGE SCALE GENOMIC DNA]</scope>
    <source>
        <strain evidence="8">JCM 11882</strain>
    </source>
</reference>
<dbReference type="PANTHER" id="PTHR43248:SF29">
    <property type="entry name" value="TRIPEPTIDYL AMINOPEPTIDASE"/>
    <property type="match status" value="1"/>
</dbReference>
<proteinExistence type="inferred from homology"/>
<sequence length="572" mass="60371">MSPVRERASAGLVVAVATISIATVLLPLAVPAAGATPTAAVAPVVATAATGIDTLTWAACPASSLEDEYYGMPRADVLCATVPIPLDHSDPGGRKVDVEIRRITAAGDRTGTVFGNPGGPGADARTLWYSAIDAAQDSPMDTIRRDHDLVVVQPRGLEGAGSLECAPDRAGELSAVAAAKACMDADSELVSSITTENLVRDHEYVRQAMGLGRITYFGYSYGTAIGMMYQTLFPESIERMLLDSSVGPTETWWYDFHRHQAENRHQARDYVLGWIAQNDATYDLGNTPLKVYRRIHELDLTEGRAAARFLPPPAQPGDEVLGSLSGGSAGASAEPFTAGSADALTTGSARLDNAAAASSGAFNRDVEGAKGYFTVLDANSRNPSVWSDIAWTISAKIHGTLTDPPTPDELEEQIVEGLPAPVMTSDSQTYLTILNCNETAPPSGIPLAGVLLGSSDSVGSTREDSWALEEQTPYCLYPPSTVPPRIVANDMAAPPLILQSDHDPNTPGMFGPITAAATGGTLVRIRGTVHCHFDTGNLRVDAVVLDYLHTGEVPEGLYLDTPVPAPEPAPWV</sequence>
<dbReference type="InterPro" id="IPR013595">
    <property type="entry name" value="Pept_S33_TAP-like_C"/>
</dbReference>
<name>A0ABV9PRQ3_9ACTN</name>
<dbReference type="Pfam" id="PF08386">
    <property type="entry name" value="Abhydrolase_4"/>
    <property type="match status" value="1"/>
</dbReference>
<dbReference type="GO" id="GO:0016787">
    <property type="term" value="F:hydrolase activity"/>
    <property type="evidence" value="ECO:0007669"/>
    <property type="project" value="UniProtKB-KW"/>
</dbReference>
<dbReference type="InterPro" id="IPR051601">
    <property type="entry name" value="Serine_prot/Carboxylest_S33"/>
</dbReference>
<dbReference type="Proteomes" id="UP001595836">
    <property type="component" value="Unassembled WGS sequence"/>
</dbReference>
<dbReference type="Gene3D" id="3.40.50.1820">
    <property type="entry name" value="alpha/beta hydrolase"/>
    <property type="match status" value="1"/>
</dbReference>
<keyword evidence="8" id="KW-1185">Reference proteome</keyword>
<evidence type="ECO:0000313" key="7">
    <source>
        <dbReference type="EMBL" id="MFC4754153.1"/>
    </source>
</evidence>
<feature type="region of interest" description="Disordered" evidence="4">
    <location>
        <begin position="310"/>
        <end position="334"/>
    </location>
</feature>
<feature type="domain" description="Peptidase S33 tripeptidyl aminopeptidase-like C-terminal" evidence="6">
    <location>
        <begin position="482"/>
        <end position="555"/>
    </location>
</feature>
<dbReference type="InterPro" id="IPR000073">
    <property type="entry name" value="AB_hydrolase_1"/>
</dbReference>
<evidence type="ECO:0000256" key="4">
    <source>
        <dbReference type="SAM" id="MobiDB-lite"/>
    </source>
</evidence>
<evidence type="ECO:0000256" key="1">
    <source>
        <dbReference type="ARBA" id="ARBA00010088"/>
    </source>
</evidence>
<keyword evidence="3 7" id="KW-0378">Hydrolase</keyword>
<organism evidence="7 8">
    <name type="scientific">Dietzia aurantiaca</name>
    <dbReference type="NCBI Taxonomy" id="983873"/>
    <lineage>
        <taxon>Bacteria</taxon>
        <taxon>Bacillati</taxon>
        <taxon>Actinomycetota</taxon>
        <taxon>Actinomycetes</taxon>
        <taxon>Mycobacteriales</taxon>
        <taxon>Dietziaceae</taxon>
        <taxon>Dietzia</taxon>
    </lineage>
</organism>
<gene>
    <name evidence="7" type="ORF">ACFO7U_05075</name>
</gene>
<dbReference type="Pfam" id="PF00561">
    <property type="entry name" value="Abhydrolase_1"/>
    <property type="match status" value="1"/>
</dbReference>
<evidence type="ECO:0000256" key="2">
    <source>
        <dbReference type="ARBA" id="ARBA00022729"/>
    </source>
</evidence>
<evidence type="ECO:0000256" key="3">
    <source>
        <dbReference type="ARBA" id="ARBA00022801"/>
    </source>
</evidence>